<sequence length="177" mass="19417">MKTLRLALVALIGIALLVSAWQGPPAVAQENVNKAIDEKFSKYDEKLPLWSIQPGTAPRMIELTIYFNNMWFGAQAGNWDLARFEAYRSEETIKGVYVVRPKRIASLKPWAESALPALIKAIEAKDKAAFEKAYDTAIAGCNGCHVGSSGGPLKSMAAFKITRPTAPLFSNIDFKGR</sequence>
<keyword evidence="1" id="KW-0732">Signal</keyword>
<feature type="signal peptide" evidence="1">
    <location>
        <begin position="1"/>
        <end position="20"/>
    </location>
</feature>
<name>A0A932M003_UNCTE</name>
<evidence type="ECO:0000313" key="3">
    <source>
        <dbReference type="Proteomes" id="UP000741360"/>
    </source>
</evidence>
<protein>
    <recommendedName>
        <fullName evidence="4">Cytochrome c domain-containing protein</fullName>
    </recommendedName>
</protein>
<comment type="caution">
    <text evidence="2">The sequence shown here is derived from an EMBL/GenBank/DDBJ whole genome shotgun (WGS) entry which is preliminary data.</text>
</comment>
<dbReference type="EMBL" id="JACPSX010000108">
    <property type="protein sequence ID" value="MBI3014648.1"/>
    <property type="molecule type" value="Genomic_DNA"/>
</dbReference>
<dbReference type="AlphaFoldDB" id="A0A932M003"/>
<dbReference type="Proteomes" id="UP000741360">
    <property type="component" value="Unassembled WGS sequence"/>
</dbReference>
<evidence type="ECO:0000313" key="2">
    <source>
        <dbReference type="EMBL" id="MBI3014648.1"/>
    </source>
</evidence>
<accession>A0A932M003</accession>
<evidence type="ECO:0008006" key="4">
    <source>
        <dbReference type="Google" id="ProtNLM"/>
    </source>
</evidence>
<organism evidence="2 3">
    <name type="scientific">Tectimicrobiota bacterium</name>
    <dbReference type="NCBI Taxonomy" id="2528274"/>
    <lineage>
        <taxon>Bacteria</taxon>
        <taxon>Pseudomonadati</taxon>
        <taxon>Nitrospinota/Tectimicrobiota group</taxon>
        <taxon>Candidatus Tectimicrobiota</taxon>
    </lineage>
</organism>
<proteinExistence type="predicted"/>
<feature type="chain" id="PRO_5037251162" description="Cytochrome c domain-containing protein" evidence="1">
    <location>
        <begin position="21"/>
        <end position="177"/>
    </location>
</feature>
<reference evidence="2" key="1">
    <citation type="submission" date="2020-07" db="EMBL/GenBank/DDBJ databases">
        <title>Huge and variable diversity of episymbiotic CPR bacteria and DPANN archaea in groundwater ecosystems.</title>
        <authorList>
            <person name="He C.Y."/>
            <person name="Keren R."/>
            <person name="Whittaker M."/>
            <person name="Farag I.F."/>
            <person name="Doudna J."/>
            <person name="Cate J.H.D."/>
            <person name="Banfield J.F."/>
        </authorList>
    </citation>
    <scope>NUCLEOTIDE SEQUENCE</scope>
    <source>
        <strain evidence="2">NC_groundwater_717_Ag_S-0.2um_59_8</strain>
    </source>
</reference>
<gene>
    <name evidence="2" type="ORF">HYY65_06230</name>
</gene>
<evidence type="ECO:0000256" key="1">
    <source>
        <dbReference type="SAM" id="SignalP"/>
    </source>
</evidence>